<evidence type="ECO:0000313" key="2">
    <source>
        <dbReference type="Proteomes" id="UP000077857"/>
    </source>
</evidence>
<gene>
    <name evidence="1" type="ORF">A1507_08955</name>
</gene>
<sequence length="96" mass="10702">MSIKKLDAKIQEIRSQSDDKFGLKLGGSLFECLEQQGRLSASGYEGIPNDPRDPNLQNVIDIKILDNEFSVLKLGDDSCSIEIAPYYECLLHANID</sequence>
<dbReference type="AlphaFoldDB" id="A0A177NMR4"/>
<organism evidence="1 2">
    <name type="scientific">Methylomonas koyamae</name>
    <dbReference type="NCBI Taxonomy" id="702114"/>
    <lineage>
        <taxon>Bacteria</taxon>
        <taxon>Pseudomonadati</taxon>
        <taxon>Pseudomonadota</taxon>
        <taxon>Gammaproteobacteria</taxon>
        <taxon>Methylococcales</taxon>
        <taxon>Methylococcaceae</taxon>
        <taxon>Methylomonas</taxon>
    </lineage>
</organism>
<dbReference type="EMBL" id="LUUJ01000057">
    <property type="protein sequence ID" value="OAI18479.1"/>
    <property type="molecule type" value="Genomic_DNA"/>
</dbReference>
<reference evidence="1 2" key="1">
    <citation type="submission" date="2016-03" db="EMBL/GenBank/DDBJ databases">
        <authorList>
            <person name="Ploux O."/>
        </authorList>
    </citation>
    <scope>NUCLEOTIDE SEQUENCE [LARGE SCALE GENOMIC DNA]</scope>
    <source>
        <strain evidence="1 2">R-45378</strain>
    </source>
</reference>
<comment type="caution">
    <text evidence="1">The sequence shown here is derived from an EMBL/GenBank/DDBJ whole genome shotgun (WGS) entry which is preliminary data.</text>
</comment>
<evidence type="ECO:0000313" key="1">
    <source>
        <dbReference type="EMBL" id="OAI18479.1"/>
    </source>
</evidence>
<name>A0A177NMR4_9GAMM</name>
<accession>A0A177NMR4</accession>
<dbReference type="RefSeq" id="WP_064039889.1">
    <property type="nucleotide sequence ID" value="NZ_LUUJ01000057.1"/>
</dbReference>
<proteinExistence type="predicted"/>
<protein>
    <submittedName>
        <fullName evidence="1">Uncharacterized protein</fullName>
    </submittedName>
</protein>
<dbReference type="Proteomes" id="UP000077857">
    <property type="component" value="Unassembled WGS sequence"/>
</dbReference>